<feature type="domain" description="Integrase catalytic" evidence="1">
    <location>
        <begin position="128"/>
        <end position="217"/>
    </location>
</feature>
<reference evidence="2 3" key="1">
    <citation type="submission" date="2024-02" db="EMBL/GenBank/DDBJ databases">
        <title>High-quality chromosome-scale genome assembly of Pensacola bahiagrass (Paspalum notatum Flugge var. saurae).</title>
        <authorList>
            <person name="Vega J.M."/>
            <person name="Podio M."/>
            <person name="Orjuela J."/>
            <person name="Siena L.A."/>
            <person name="Pessino S.C."/>
            <person name="Combes M.C."/>
            <person name="Mariac C."/>
            <person name="Albertini E."/>
            <person name="Pupilli F."/>
            <person name="Ortiz J.P.A."/>
            <person name="Leblanc O."/>
        </authorList>
    </citation>
    <scope>NUCLEOTIDE SEQUENCE [LARGE SCALE GENOMIC DNA]</scope>
    <source>
        <strain evidence="2">R1</strain>
        <tissue evidence="2">Leaf</tissue>
    </source>
</reference>
<name>A0AAQ3T182_PASNO</name>
<dbReference type="SUPFAM" id="SSF53098">
    <property type="entry name" value="Ribonuclease H-like"/>
    <property type="match status" value="1"/>
</dbReference>
<dbReference type="InterPro" id="IPR039537">
    <property type="entry name" value="Retrotran_Ty1/copia-like"/>
</dbReference>
<evidence type="ECO:0000313" key="3">
    <source>
        <dbReference type="Proteomes" id="UP001341281"/>
    </source>
</evidence>
<accession>A0AAQ3T182</accession>
<dbReference type="InterPro" id="IPR036397">
    <property type="entry name" value="RNaseH_sf"/>
</dbReference>
<dbReference type="GO" id="GO:0003676">
    <property type="term" value="F:nucleic acid binding"/>
    <property type="evidence" value="ECO:0007669"/>
    <property type="project" value="InterPro"/>
</dbReference>
<dbReference type="Gene3D" id="3.30.420.10">
    <property type="entry name" value="Ribonuclease H-like superfamily/Ribonuclease H"/>
    <property type="match status" value="1"/>
</dbReference>
<dbReference type="Proteomes" id="UP001341281">
    <property type="component" value="Chromosome 03"/>
</dbReference>
<organism evidence="2 3">
    <name type="scientific">Paspalum notatum var. saurae</name>
    <dbReference type="NCBI Taxonomy" id="547442"/>
    <lineage>
        <taxon>Eukaryota</taxon>
        <taxon>Viridiplantae</taxon>
        <taxon>Streptophyta</taxon>
        <taxon>Embryophyta</taxon>
        <taxon>Tracheophyta</taxon>
        <taxon>Spermatophyta</taxon>
        <taxon>Magnoliopsida</taxon>
        <taxon>Liliopsida</taxon>
        <taxon>Poales</taxon>
        <taxon>Poaceae</taxon>
        <taxon>PACMAD clade</taxon>
        <taxon>Panicoideae</taxon>
        <taxon>Andropogonodae</taxon>
        <taxon>Paspaleae</taxon>
        <taxon>Paspalinae</taxon>
        <taxon>Paspalum</taxon>
    </lineage>
</organism>
<dbReference type="InterPro" id="IPR025724">
    <property type="entry name" value="GAG-pre-integrase_dom"/>
</dbReference>
<dbReference type="EMBL" id="CP144747">
    <property type="protein sequence ID" value="WVZ64309.1"/>
    <property type="molecule type" value="Genomic_DNA"/>
</dbReference>
<evidence type="ECO:0000313" key="2">
    <source>
        <dbReference type="EMBL" id="WVZ64309.1"/>
    </source>
</evidence>
<dbReference type="GO" id="GO:0015074">
    <property type="term" value="P:DNA integration"/>
    <property type="evidence" value="ECO:0007669"/>
    <property type="project" value="InterPro"/>
</dbReference>
<dbReference type="PROSITE" id="PS50994">
    <property type="entry name" value="INTEGRASE"/>
    <property type="match status" value="1"/>
</dbReference>
<dbReference type="PANTHER" id="PTHR42648:SF28">
    <property type="entry name" value="TRANSPOSON-ENCODED PROTEIN WITH RIBONUCLEASE H-LIKE AND RETROVIRUS ZINC FINGER-LIKE DOMAINS"/>
    <property type="match status" value="1"/>
</dbReference>
<dbReference type="AlphaFoldDB" id="A0AAQ3T182"/>
<dbReference type="InterPro" id="IPR001584">
    <property type="entry name" value="Integrase_cat-core"/>
</dbReference>
<sequence>MAKLSLTKVAFVRNLGFNWVSVWQLLDEGFEVHFNKGVCRVLDSEETLAFRVDLTSAYGPARCLVASPSADIWKWHMRLGHLSFDLLVEFNGPNPRIVQIESSEGFSLPRLSSWQDGCRFSCSISQVMTSYPGRLLHMDTVCPARVTLVSGKWYALVVVDDFSRFSWVLFMEFMDEAFVPRLRNESHKAMRAIRSDNGGEFRNSRFENLCCDLGHEH</sequence>
<dbReference type="Pfam" id="PF13976">
    <property type="entry name" value="gag_pre-integrs"/>
    <property type="match status" value="1"/>
</dbReference>
<dbReference type="Pfam" id="PF00665">
    <property type="entry name" value="rve"/>
    <property type="match status" value="1"/>
</dbReference>
<keyword evidence="3" id="KW-1185">Reference proteome</keyword>
<dbReference type="InterPro" id="IPR012337">
    <property type="entry name" value="RNaseH-like_sf"/>
</dbReference>
<proteinExistence type="predicted"/>
<protein>
    <recommendedName>
        <fullName evidence="1">Integrase catalytic domain-containing protein</fullName>
    </recommendedName>
</protein>
<gene>
    <name evidence="2" type="ORF">U9M48_013849</name>
</gene>
<dbReference type="PANTHER" id="PTHR42648">
    <property type="entry name" value="TRANSPOSASE, PUTATIVE-RELATED"/>
    <property type="match status" value="1"/>
</dbReference>
<evidence type="ECO:0000259" key="1">
    <source>
        <dbReference type="PROSITE" id="PS50994"/>
    </source>
</evidence>